<feature type="region of interest" description="Disordered" evidence="2">
    <location>
        <begin position="264"/>
        <end position="285"/>
    </location>
</feature>
<organism evidence="3 4">
    <name type="scientific">Stentor coeruleus</name>
    <dbReference type="NCBI Taxonomy" id="5963"/>
    <lineage>
        <taxon>Eukaryota</taxon>
        <taxon>Sar</taxon>
        <taxon>Alveolata</taxon>
        <taxon>Ciliophora</taxon>
        <taxon>Postciliodesmatophora</taxon>
        <taxon>Heterotrichea</taxon>
        <taxon>Heterotrichida</taxon>
        <taxon>Stentoridae</taxon>
        <taxon>Stentor</taxon>
    </lineage>
</organism>
<evidence type="ECO:0000256" key="1">
    <source>
        <dbReference type="SAM" id="Coils"/>
    </source>
</evidence>
<dbReference type="Proteomes" id="UP000187209">
    <property type="component" value="Unassembled WGS sequence"/>
</dbReference>
<accession>A0A1R2CYQ2</accession>
<evidence type="ECO:0000313" key="3">
    <source>
        <dbReference type="EMBL" id="OMJ94110.1"/>
    </source>
</evidence>
<name>A0A1R2CYQ2_9CILI</name>
<feature type="coiled-coil region" evidence="1">
    <location>
        <begin position="171"/>
        <end position="228"/>
    </location>
</feature>
<evidence type="ECO:0000313" key="4">
    <source>
        <dbReference type="Proteomes" id="UP000187209"/>
    </source>
</evidence>
<dbReference type="AlphaFoldDB" id="A0A1R2CYQ2"/>
<proteinExistence type="predicted"/>
<keyword evidence="1" id="KW-0175">Coiled coil</keyword>
<evidence type="ECO:0000256" key="2">
    <source>
        <dbReference type="SAM" id="MobiDB-lite"/>
    </source>
</evidence>
<dbReference type="EMBL" id="MPUH01000031">
    <property type="protein sequence ID" value="OMJ94110.1"/>
    <property type="molecule type" value="Genomic_DNA"/>
</dbReference>
<comment type="caution">
    <text evidence="3">The sequence shown here is derived from an EMBL/GenBank/DDBJ whole genome shotgun (WGS) entry which is preliminary data.</text>
</comment>
<feature type="coiled-coil region" evidence="1">
    <location>
        <begin position="80"/>
        <end position="146"/>
    </location>
</feature>
<reference evidence="3 4" key="1">
    <citation type="submission" date="2016-11" db="EMBL/GenBank/DDBJ databases">
        <title>The macronuclear genome of Stentor coeruleus: a giant cell with tiny introns.</title>
        <authorList>
            <person name="Slabodnick M."/>
            <person name="Ruby J.G."/>
            <person name="Reiff S.B."/>
            <person name="Swart E.C."/>
            <person name="Gosai S."/>
            <person name="Prabakaran S."/>
            <person name="Witkowska E."/>
            <person name="Larue G.E."/>
            <person name="Fisher S."/>
            <person name="Freeman R.M."/>
            <person name="Gunawardena J."/>
            <person name="Chu W."/>
            <person name="Stover N.A."/>
            <person name="Gregory B.D."/>
            <person name="Nowacki M."/>
            <person name="Derisi J."/>
            <person name="Roy S.W."/>
            <person name="Marshall W.F."/>
            <person name="Sood P."/>
        </authorList>
    </citation>
    <scope>NUCLEOTIDE SEQUENCE [LARGE SCALE GENOMIC DNA]</scope>
    <source>
        <strain evidence="3">WM001</strain>
    </source>
</reference>
<sequence>MDNNYLANSIEDTIMRSRQIMQESKAVTMKYLQRKNMLEENFFFNDLKPERDLSSISNSEIIRRISEIDLRNQQETPIQTSEETQKIQELQNNINDLNQQIKTQAMRIQYLENTLSEVDKEKKNLLNELKDLKKEHEIEVSRISQKYEDNDLDKKRLVKDSDEIIVIEDKIRMLEEKYKKKVIENHELMEDIKKLQNGECFNDDNVKINELEEILIGSIEKHQKLKERLEKTESLMSMENMNFSSKFSVSKKVKGNSLKTTMCKSKRKSLVKSKMGSKGTLAKLN</sequence>
<gene>
    <name evidence="3" type="ORF">SteCoe_2740</name>
</gene>
<protein>
    <submittedName>
        <fullName evidence="3">Uncharacterized protein</fullName>
    </submittedName>
</protein>
<keyword evidence="4" id="KW-1185">Reference proteome</keyword>